<organism evidence="3 4">
    <name type="scientific">Larkinella arboricola</name>
    <dbReference type="NCBI Taxonomy" id="643671"/>
    <lineage>
        <taxon>Bacteria</taxon>
        <taxon>Pseudomonadati</taxon>
        <taxon>Bacteroidota</taxon>
        <taxon>Cytophagia</taxon>
        <taxon>Cytophagales</taxon>
        <taxon>Spirosomataceae</taxon>
        <taxon>Larkinella</taxon>
    </lineage>
</organism>
<evidence type="ECO:0000256" key="1">
    <source>
        <dbReference type="SAM" id="Phobius"/>
    </source>
</evidence>
<evidence type="ECO:0000256" key="2">
    <source>
        <dbReference type="SAM" id="SignalP"/>
    </source>
</evidence>
<keyword evidence="4" id="KW-1185">Reference proteome</keyword>
<dbReference type="OrthoDB" id="9792508at2"/>
<dbReference type="EMBL" id="QLMC01000001">
    <property type="protein sequence ID" value="RAK02064.1"/>
    <property type="molecule type" value="Genomic_DNA"/>
</dbReference>
<protein>
    <recommendedName>
        <fullName evidence="5">Cytochrome b561 domain-containing protein</fullName>
    </recommendedName>
</protein>
<feature type="transmembrane region" description="Helical" evidence="1">
    <location>
        <begin position="210"/>
        <end position="229"/>
    </location>
</feature>
<reference evidence="3 4" key="1">
    <citation type="submission" date="2018-06" db="EMBL/GenBank/DDBJ databases">
        <title>Genomic Encyclopedia of Archaeal and Bacterial Type Strains, Phase II (KMG-II): from individual species to whole genera.</title>
        <authorList>
            <person name="Goeker M."/>
        </authorList>
    </citation>
    <scope>NUCLEOTIDE SEQUENCE [LARGE SCALE GENOMIC DNA]</scope>
    <source>
        <strain evidence="3 4">DSM 21851</strain>
    </source>
</reference>
<gene>
    <name evidence="3" type="ORF">LX87_00178</name>
</gene>
<dbReference type="AlphaFoldDB" id="A0A327X7L0"/>
<sequence>MKYLSIAFVLLLGYLPLRAQDTTRVQTTAPADTSINAPSNADDLLAELADSSADAQELLPKKILFTQRAFWGPKGLLRVTNLAPLTPEGREKELKIRRTMLVSHQVLGFATVAGFVVQGILGSRLYNAKGRDYIRIKEQHATTATIINYTYGATALLSLTAPPKLPTSSTRRGFSSIQLHKYLAVAHLAGMVATNILARRVDENANLKPYHRAAAFTTFASFAAAIVIIKF</sequence>
<comment type="caution">
    <text evidence="3">The sequence shown here is derived from an EMBL/GenBank/DDBJ whole genome shotgun (WGS) entry which is preliminary data.</text>
</comment>
<evidence type="ECO:0008006" key="5">
    <source>
        <dbReference type="Google" id="ProtNLM"/>
    </source>
</evidence>
<keyword evidence="2" id="KW-0732">Signal</keyword>
<accession>A0A327X7L0</accession>
<dbReference type="RefSeq" id="WP_111626290.1">
    <property type="nucleotide sequence ID" value="NZ_QLMC01000001.1"/>
</dbReference>
<feature type="chain" id="PRO_5016296614" description="Cytochrome b561 domain-containing protein" evidence="2">
    <location>
        <begin position="20"/>
        <end position="231"/>
    </location>
</feature>
<feature type="transmembrane region" description="Helical" evidence="1">
    <location>
        <begin position="179"/>
        <end position="198"/>
    </location>
</feature>
<dbReference type="Proteomes" id="UP000248790">
    <property type="component" value="Unassembled WGS sequence"/>
</dbReference>
<keyword evidence="1" id="KW-0472">Membrane</keyword>
<name>A0A327X7L0_LARAB</name>
<keyword evidence="1" id="KW-0812">Transmembrane</keyword>
<keyword evidence="1" id="KW-1133">Transmembrane helix</keyword>
<evidence type="ECO:0000313" key="3">
    <source>
        <dbReference type="EMBL" id="RAK02064.1"/>
    </source>
</evidence>
<proteinExistence type="predicted"/>
<evidence type="ECO:0000313" key="4">
    <source>
        <dbReference type="Proteomes" id="UP000248790"/>
    </source>
</evidence>
<feature type="signal peptide" evidence="2">
    <location>
        <begin position="1"/>
        <end position="19"/>
    </location>
</feature>
<feature type="transmembrane region" description="Helical" evidence="1">
    <location>
        <begin position="106"/>
        <end position="126"/>
    </location>
</feature>